<accession>A0ABS3V9B3</accession>
<dbReference type="EMBL" id="JAGFWR010000007">
    <property type="protein sequence ID" value="MBO4162206.1"/>
    <property type="molecule type" value="Genomic_DNA"/>
</dbReference>
<dbReference type="PROSITE" id="PS51257">
    <property type="entry name" value="PROKAR_LIPOPROTEIN"/>
    <property type="match status" value="1"/>
</dbReference>
<evidence type="ECO:0000256" key="1">
    <source>
        <dbReference type="SAM" id="MobiDB-lite"/>
    </source>
</evidence>
<gene>
    <name evidence="3" type="ORF">JQN83_15515</name>
</gene>
<comment type="caution">
    <text evidence="3">The sequence shown here is derived from an EMBL/GenBank/DDBJ whole genome shotgun (WGS) entry which is preliminary data.</text>
</comment>
<dbReference type="Proteomes" id="UP000671399">
    <property type="component" value="Unassembled WGS sequence"/>
</dbReference>
<evidence type="ECO:0000313" key="3">
    <source>
        <dbReference type="EMBL" id="MBO4162206.1"/>
    </source>
</evidence>
<reference evidence="3 4" key="1">
    <citation type="submission" date="2021-03" db="EMBL/GenBank/DDBJ databases">
        <authorList>
            <person name="Lee D.-H."/>
        </authorList>
    </citation>
    <scope>NUCLEOTIDE SEQUENCE [LARGE SCALE GENOMIC DNA]</scope>
    <source>
        <strain evidence="3 4">MMS20-R2-23</strain>
    </source>
</reference>
<feature type="compositionally biased region" description="Polar residues" evidence="1">
    <location>
        <begin position="35"/>
        <end position="60"/>
    </location>
</feature>
<evidence type="ECO:0000256" key="2">
    <source>
        <dbReference type="SAM" id="SignalP"/>
    </source>
</evidence>
<keyword evidence="4" id="KW-1185">Reference proteome</keyword>
<protein>
    <recommendedName>
        <fullName evidence="5">Lipoprotein</fullName>
    </recommendedName>
</protein>
<feature type="region of interest" description="Disordered" evidence="1">
    <location>
        <begin position="26"/>
        <end position="83"/>
    </location>
</feature>
<keyword evidence="2" id="KW-0732">Signal</keyword>
<feature type="signal peptide" evidence="2">
    <location>
        <begin position="1"/>
        <end position="19"/>
    </location>
</feature>
<evidence type="ECO:0008006" key="5">
    <source>
        <dbReference type="Google" id="ProtNLM"/>
    </source>
</evidence>
<name>A0ABS3V9B3_9ACTN</name>
<feature type="chain" id="PRO_5045051379" description="Lipoprotein" evidence="2">
    <location>
        <begin position="20"/>
        <end position="242"/>
    </location>
</feature>
<evidence type="ECO:0000313" key="4">
    <source>
        <dbReference type="Proteomes" id="UP000671399"/>
    </source>
</evidence>
<proteinExistence type="predicted"/>
<sequence length="242" mass="24340">MRRIPSSLATLTMVCLLTAACGGEQGGTDEAASTVGPSTGPSTASVLSQVSPEATPTSGAPSPEVKKAAPTTPPAAAPTTAAAAPVKAPLTCAHLAEARLGSSKTPYNGYPDYLPLAGGQWSGEDGATVTLQKPCGIGDLDGDGAEDAVGAVAIKTGGSGTFYTLAAWRNSGGLPVFRALTDLGDRTPVVSISVAGRKATVVWLTRSPSRGMAELDIKRTSVYKLSGSTLAEVSHTDAPYNP</sequence>
<organism evidence="3 4">
    <name type="scientific">Micromonospora antibiotica</name>
    <dbReference type="NCBI Taxonomy" id="2807623"/>
    <lineage>
        <taxon>Bacteria</taxon>
        <taxon>Bacillati</taxon>
        <taxon>Actinomycetota</taxon>
        <taxon>Actinomycetes</taxon>
        <taxon>Micromonosporales</taxon>
        <taxon>Micromonosporaceae</taxon>
        <taxon>Micromonospora</taxon>
    </lineage>
</organism>
<dbReference type="RefSeq" id="WP_208567844.1">
    <property type="nucleotide sequence ID" value="NZ_JAGFWR010000007.1"/>
</dbReference>